<sequence length="311" mass="37025">MEIKAKTDLAPDKVQELVERYYGYQVKKVQKVRAVYKLETDQGTVAFKNARKIKDIAFIHSVLHHLHTCGFAETSSLRKTKTNTLLLSYQNDDYVVEQWLPQKVEEVSVHADNWLFSAGKALAAFHHAISSYPFSYIPKKRIRRPWGIWFIQQYNKIKYHRPWDQSAEKYWLLDRMKRAKDQFRMYPAITTHLCHGSLHQENIMIDRDQKVWLIDYERITYDAIGKDIAQLLMYHFRFHSWNQEAVEQLLIGYEEVSPLSQADLYHICTRSLVPESIIYAYLDGKVMVTDWEQEMAKEAIWKRLVPSYWER</sequence>
<dbReference type="Proteomes" id="UP000430692">
    <property type="component" value="Unassembled WGS sequence"/>
</dbReference>
<keyword evidence="3" id="KW-1185">Reference proteome</keyword>
<keyword evidence="2" id="KW-0808">Transferase</keyword>
<dbReference type="RefSeq" id="WP_160800902.1">
    <property type="nucleotide sequence ID" value="NZ_WUUL01000004.1"/>
</dbReference>
<dbReference type="Gene3D" id="3.90.1200.10">
    <property type="match status" value="1"/>
</dbReference>
<protein>
    <submittedName>
        <fullName evidence="2">Phosphotransferase</fullName>
    </submittedName>
</protein>
<reference evidence="2 3" key="1">
    <citation type="submission" date="2019-12" db="EMBL/GenBank/DDBJ databases">
        <title>Whole-genome analyses of novel actinobacteria.</title>
        <authorList>
            <person name="Sahin N."/>
            <person name="Saygin H."/>
        </authorList>
    </citation>
    <scope>NUCLEOTIDE SEQUENCE [LARGE SCALE GENOMIC DNA]</scope>
    <source>
        <strain evidence="2 3">KC615</strain>
    </source>
</reference>
<dbReference type="PANTHER" id="PTHR39179">
    <property type="entry name" value="SPORE COAT PROTEIN I"/>
    <property type="match status" value="1"/>
</dbReference>
<evidence type="ECO:0000313" key="2">
    <source>
        <dbReference type="EMBL" id="MXQ53543.1"/>
    </source>
</evidence>
<gene>
    <name evidence="2" type="ORF">GSM42_07335</name>
</gene>
<feature type="domain" description="Aminoglycoside phosphotransferase" evidence="1">
    <location>
        <begin position="35"/>
        <end position="254"/>
    </location>
</feature>
<dbReference type="PANTHER" id="PTHR39179:SF1">
    <property type="entry name" value="SPORE COAT PROTEIN I"/>
    <property type="match status" value="1"/>
</dbReference>
<dbReference type="AlphaFoldDB" id="A0A6I4VR20"/>
<dbReference type="SUPFAM" id="SSF56112">
    <property type="entry name" value="Protein kinase-like (PK-like)"/>
    <property type="match status" value="1"/>
</dbReference>
<dbReference type="GO" id="GO:0042601">
    <property type="term" value="C:endospore-forming forespore"/>
    <property type="evidence" value="ECO:0007669"/>
    <property type="project" value="TreeGrafter"/>
</dbReference>
<dbReference type="Gene3D" id="3.30.200.20">
    <property type="entry name" value="Phosphorylase Kinase, domain 1"/>
    <property type="match status" value="1"/>
</dbReference>
<dbReference type="InterPro" id="IPR002575">
    <property type="entry name" value="Aminoglycoside_PTrfase"/>
</dbReference>
<evidence type="ECO:0000313" key="3">
    <source>
        <dbReference type="Proteomes" id="UP000430692"/>
    </source>
</evidence>
<comment type="caution">
    <text evidence="2">The sequence shown here is derived from an EMBL/GenBank/DDBJ whole genome shotgun (WGS) entry which is preliminary data.</text>
</comment>
<name>A0A6I4VR20_9BACL</name>
<accession>A0A6I4VR20</accession>
<dbReference type="Pfam" id="PF01636">
    <property type="entry name" value="APH"/>
    <property type="match status" value="1"/>
</dbReference>
<organism evidence="2 3">
    <name type="scientific">Shimazuella alba</name>
    <dbReference type="NCBI Taxonomy" id="2690964"/>
    <lineage>
        <taxon>Bacteria</taxon>
        <taxon>Bacillati</taxon>
        <taxon>Bacillota</taxon>
        <taxon>Bacilli</taxon>
        <taxon>Bacillales</taxon>
        <taxon>Thermoactinomycetaceae</taxon>
        <taxon>Shimazuella</taxon>
    </lineage>
</organism>
<evidence type="ECO:0000259" key="1">
    <source>
        <dbReference type="Pfam" id="PF01636"/>
    </source>
</evidence>
<proteinExistence type="predicted"/>
<dbReference type="GO" id="GO:0016740">
    <property type="term" value="F:transferase activity"/>
    <property type="evidence" value="ECO:0007669"/>
    <property type="project" value="UniProtKB-KW"/>
</dbReference>
<dbReference type="InterPro" id="IPR047175">
    <property type="entry name" value="CotS-like"/>
</dbReference>
<dbReference type="InterPro" id="IPR011009">
    <property type="entry name" value="Kinase-like_dom_sf"/>
</dbReference>
<dbReference type="EMBL" id="WUUL01000004">
    <property type="protein sequence ID" value="MXQ53543.1"/>
    <property type="molecule type" value="Genomic_DNA"/>
</dbReference>